<sequence length="260" mass="27580">MATAFRSTTRGCRAELDQHERRLLSRLCGDVVTILEGRTQDVSDDADDAGDADDAAPASEAADAPADATPDAGMDDSVFAHFSAELAGLDGDDSLAAPEDPVLRRLLPDASTDDEEAGRFRRLSESSLRAAKIADLRAARMLLESSPVQVTDEQAPMLGRALNDVRLTLSARIGIEDEADAEAVQQRAVRDDGGDQETFMAEVYTFVTWLQETLFSAMLEALPDDGAQDAAADADAEDTDTDADTDADDAEGGAADGRRA</sequence>
<evidence type="ECO:0000313" key="3">
    <source>
        <dbReference type="Proteomes" id="UP001501736"/>
    </source>
</evidence>
<comment type="caution">
    <text evidence="2">The sequence shown here is derived from an EMBL/GenBank/DDBJ whole genome shotgun (WGS) entry which is preliminary data.</text>
</comment>
<feature type="compositionally biased region" description="Acidic residues" evidence="1">
    <location>
        <begin position="226"/>
        <end position="251"/>
    </location>
</feature>
<dbReference type="RefSeq" id="WP_344722025.1">
    <property type="nucleotide sequence ID" value="NZ_BAAAYG010000014.1"/>
</dbReference>
<organism evidence="2 3">
    <name type="scientific">Nesterenkonia halobia</name>
    <dbReference type="NCBI Taxonomy" id="37922"/>
    <lineage>
        <taxon>Bacteria</taxon>
        <taxon>Bacillati</taxon>
        <taxon>Actinomycetota</taxon>
        <taxon>Actinomycetes</taxon>
        <taxon>Micrococcales</taxon>
        <taxon>Micrococcaceae</taxon>
        <taxon>Nesterenkonia</taxon>
    </lineage>
</organism>
<protein>
    <recommendedName>
        <fullName evidence="4">DUF2017 domain-containing protein</fullName>
    </recommendedName>
</protein>
<keyword evidence="3" id="KW-1185">Reference proteome</keyword>
<dbReference type="Pfam" id="PF09438">
    <property type="entry name" value="DUF2017"/>
    <property type="match status" value="1"/>
</dbReference>
<accession>A0ABP6RF35</accession>
<feature type="compositionally biased region" description="Low complexity" evidence="1">
    <location>
        <begin position="55"/>
        <end position="75"/>
    </location>
</feature>
<evidence type="ECO:0000313" key="2">
    <source>
        <dbReference type="EMBL" id="GAA3287996.1"/>
    </source>
</evidence>
<dbReference type="EMBL" id="BAAAYG010000014">
    <property type="protein sequence ID" value="GAA3287996.1"/>
    <property type="molecule type" value="Genomic_DNA"/>
</dbReference>
<evidence type="ECO:0008006" key="4">
    <source>
        <dbReference type="Google" id="ProtNLM"/>
    </source>
</evidence>
<dbReference type="Proteomes" id="UP001501736">
    <property type="component" value="Unassembled WGS sequence"/>
</dbReference>
<evidence type="ECO:0000256" key="1">
    <source>
        <dbReference type="SAM" id="MobiDB-lite"/>
    </source>
</evidence>
<proteinExistence type="predicted"/>
<reference evidence="3" key="1">
    <citation type="journal article" date="2019" name="Int. J. Syst. Evol. Microbiol.">
        <title>The Global Catalogue of Microorganisms (GCM) 10K type strain sequencing project: providing services to taxonomists for standard genome sequencing and annotation.</title>
        <authorList>
            <consortium name="The Broad Institute Genomics Platform"/>
            <consortium name="The Broad Institute Genome Sequencing Center for Infectious Disease"/>
            <person name="Wu L."/>
            <person name="Ma J."/>
        </authorList>
    </citation>
    <scope>NUCLEOTIDE SEQUENCE [LARGE SCALE GENOMIC DNA]</scope>
    <source>
        <strain evidence="3">JCM 11483</strain>
    </source>
</reference>
<name>A0ABP6RF35_9MICC</name>
<feature type="compositionally biased region" description="Acidic residues" evidence="1">
    <location>
        <begin position="42"/>
        <end position="54"/>
    </location>
</feature>
<feature type="region of interest" description="Disordered" evidence="1">
    <location>
        <begin position="226"/>
        <end position="260"/>
    </location>
</feature>
<feature type="region of interest" description="Disordered" evidence="1">
    <location>
        <begin position="39"/>
        <end position="75"/>
    </location>
</feature>
<gene>
    <name evidence="2" type="ORF">GCM10020260_25620</name>
</gene>
<dbReference type="InterPro" id="IPR018561">
    <property type="entry name" value="AosR"/>
</dbReference>